<dbReference type="Pfam" id="PF00545">
    <property type="entry name" value="Ribonuclease"/>
    <property type="match status" value="1"/>
</dbReference>
<feature type="region of interest" description="Disordered" evidence="3">
    <location>
        <begin position="1"/>
        <end position="97"/>
    </location>
</feature>
<dbReference type="STRING" id="52.CMC5_028430"/>
<dbReference type="GO" id="GO:0004521">
    <property type="term" value="F:RNA endonuclease activity"/>
    <property type="evidence" value="ECO:0007669"/>
    <property type="project" value="InterPro"/>
</dbReference>
<dbReference type="RefSeq" id="WP_050430895.1">
    <property type="nucleotide sequence ID" value="NZ_CP012159.1"/>
</dbReference>
<gene>
    <name evidence="4" type="ORF">CMC5_028430</name>
</gene>
<keyword evidence="5" id="KW-1185">Reference proteome</keyword>
<protein>
    <submittedName>
        <fullName evidence="4">Uncharacterized protein</fullName>
    </submittedName>
</protein>
<dbReference type="OrthoDB" id="5326845at2"/>
<dbReference type="KEGG" id="ccro:CMC5_028430"/>
<dbReference type="GO" id="GO:0003723">
    <property type="term" value="F:RNA binding"/>
    <property type="evidence" value="ECO:0007669"/>
    <property type="project" value="InterPro"/>
</dbReference>
<dbReference type="Proteomes" id="UP000067626">
    <property type="component" value="Chromosome"/>
</dbReference>
<dbReference type="InterPro" id="IPR000026">
    <property type="entry name" value="N1-like"/>
</dbReference>
<dbReference type="EMBL" id="CP012159">
    <property type="protein sequence ID" value="AKT38695.1"/>
    <property type="molecule type" value="Genomic_DNA"/>
</dbReference>
<proteinExistence type="predicted"/>
<feature type="compositionally biased region" description="Polar residues" evidence="3">
    <location>
        <begin position="1"/>
        <end position="11"/>
    </location>
</feature>
<organism evidence="4 5">
    <name type="scientific">Chondromyces crocatus</name>
    <dbReference type="NCBI Taxonomy" id="52"/>
    <lineage>
        <taxon>Bacteria</taxon>
        <taxon>Pseudomonadati</taxon>
        <taxon>Myxococcota</taxon>
        <taxon>Polyangia</taxon>
        <taxon>Polyangiales</taxon>
        <taxon>Polyangiaceae</taxon>
        <taxon>Chondromyces</taxon>
    </lineage>
</organism>
<evidence type="ECO:0000256" key="3">
    <source>
        <dbReference type="SAM" id="MobiDB-lite"/>
    </source>
</evidence>
<evidence type="ECO:0000256" key="2">
    <source>
        <dbReference type="ARBA" id="ARBA00022801"/>
    </source>
</evidence>
<dbReference type="Gene3D" id="3.10.450.30">
    <property type="entry name" value="Microbial ribonucleases"/>
    <property type="match status" value="1"/>
</dbReference>
<feature type="region of interest" description="Disordered" evidence="3">
    <location>
        <begin position="123"/>
        <end position="152"/>
    </location>
</feature>
<evidence type="ECO:0000256" key="1">
    <source>
        <dbReference type="ARBA" id="ARBA00022722"/>
    </source>
</evidence>
<dbReference type="InterPro" id="IPR016191">
    <property type="entry name" value="Ribonuclease/ribotoxin"/>
</dbReference>
<accession>A0A0K1ECV1</accession>
<evidence type="ECO:0000313" key="5">
    <source>
        <dbReference type="Proteomes" id="UP000067626"/>
    </source>
</evidence>
<name>A0A0K1ECV1_CHOCO</name>
<dbReference type="AlphaFoldDB" id="A0A0K1ECV1"/>
<dbReference type="SUPFAM" id="SSF53933">
    <property type="entry name" value="Microbial ribonucleases"/>
    <property type="match status" value="1"/>
</dbReference>
<reference evidence="4 5" key="1">
    <citation type="submission" date="2015-07" db="EMBL/GenBank/DDBJ databases">
        <title>Genome analysis of myxobacterium Chondromyces crocatus Cm c5 reveals a high potential for natural compound synthesis and the genetic basis for the loss of fruiting body formation.</title>
        <authorList>
            <person name="Zaburannyi N."/>
            <person name="Bunk B."/>
            <person name="Maier J."/>
            <person name="Overmann J."/>
            <person name="Mueller R."/>
        </authorList>
    </citation>
    <scope>NUCLEOTIDE SEQUENCE [LARGE SCALE GENOMIC DNA]</scope>
    <source>
        <strain evidence="4 5">Cm c5</strain>
    </source>
</reference>
<sequence length="197" mass="20743">MTASPSRNEPSAETPPEDEGPALLASTPAVETLLAHEAETRVESGGSSGSAVIAPPAPSEGLDDQASDQASVISDGVDGPSCLDTPRGPPRRIVDGVRVEDRRDDIVLEGPIDLGPTLDRIAAGGSYPHRNDGSTFSNRPLPGSTEPPLPEEPYGYYTEYVHPTPGISGAGPQRLIVGRCGEVYYTPDHYQTFIPLN</sequence>
<keyword evidence="2" id="KW-0378">Hydrolase</keyword>
<evidence type="ECO:0000313" key="4">
    <source>
        <dbReference type="EMBL" id="AKT38695.1"/>
    </source>
</evidence>
<dbReference type="GO" id="GO:0016787">
    <property type="term" value="F:hydrolase activity"/>
    <property type="evidence" value="ECO:0007669"/>
    <property type="project" value="UniProtKB-KW"/>
</dbReference>
<keyword evidence="1" id="KW-0540">Nuclease</keyword>